<dbReference type="PRINTS" id="PR01036">
    <property type="entry name" value="TCRTETB"/>
</dbReference>
<name>A0A917E0I1_9BACL</name>
<dbReference type="Gene3D" id="1.20.1720.10">
    <property type="entry name" value="Multidrug resistance protein D"/>
    <property type="match status" value="1"/>
</dbReference>
<dbReference type="Gene3D" id="1.20.1250.20">
    <property type="entry name" value="MFS general substrate transporter like domains"/>
    <property type="match status" value="1"/>
</dbReference>
<evidence type="ECO:0000256" key="4">
    <source>
        <dbReference type="ARBA" id="ARBA00022692"/>
    </source>
</evidence>
<dbReference type="PROSITE" id="PS50850">
    <property type="entry name" value="MFS"/>
    <property type="match status" value="1"/>
</dbReference>
<keyword evidence="5 7" id="KW-1133">Transmembrane helix</keyword>
<comment type="subcellular location">
    <subcellularLocation>
        <location evidence="1">Cell membrane</location>
        <topology evidence="1">Multi-pass membrane protein</topology>
    </subcellularLocation>
</comment>
<feature type="transmembrane region" description="Helical" evidence="7">
    <location>
        <begin position="314"/>
        <end position="334"/>
    </location>
</feature>
<dbReference type="NCBIfam" id="TIGR00711">
    <property type="entry name" value="efflux_EmrB"/>
    <property type="match status" value="1"/>
</dbReference>
<evidence type="ECO:0000256" key="1">
    <source>
        <dbReference type="ARBA" id="ARBA00004651"/>
    </source>
</evidence>
<dbReference type="Proteomes" id="UP000612456">
    <property type="component" value="Unassembled WGS sequence"/>
</dbReference>
<dbReference type="SUPFAM" id="SSF103473">
    <property type="entry name" value="MFS general substrate transporter"/>
    <property type="match status" value="1"/>
</dbReference>
<dbReference type="GO" id="GO:0022857">
    <property type="term" value="F:transmembrane transporter activity"/>
    <property type="evidence" value="ECO:0007669"/>
    <property type="project" value="InterPro"/>
</dbReference>
<feature type="transmembrane region" description="Helical" evidence="7">
    <location>
        <begin position="89"/>
        <end position="112"/>
    </location>
</feature>
<reference evidence="9" key="1">
    <citation type="journal article" date="2014" name="Int. J. Syst. Evol. Microbiol.">
        <title>Complete genome sequence of Corynebacterium casei LMG S-19264T (=DSM 44701T), isolated from a smear-ripened cheese.</title>
        <authorList>
            <consortium name="US DOE Joint Genome Institute (JGI-PGF)"/>
            <person name="Walter F."/>
            <person name="Albersmeier A."/>
            <person name="Kalinowski J."/>
            <person name="Ruckert C."/>
        </authorList>
    </citation>
    <scope>NUCLEOTIDE SEQUENCE</scope>
    <source>
        <strain evidence="9">CGMCC 1.15178</strain>
    </source>
</reference>
<dbReference type="InterPro" id="IPR020846">
    <property type="entry name" value="MFS_dom"/>
</dbReference>
<dbReference type="InterPro" id="IPR004638">
    <property type="entry name" value="EmrB-like"/>
</dbReference>
<evidence type="ECO:0000256" key="6">
    <source>
        <dbReference type="ARBA" id="ARBA00023136"/>
    </source>
</evidence>
<evidence type="ECO:0000256" key="7">
    <source>
        <dbReference type="SAM" id="Phobius"/>
    </source>
</evidence>
<keyword evidence="4 7" id="KW-0812">Transmembrane</keyword>
<feature type="transmembrane region" description="Helical" evidence="7">
    <location>
        <begin position="341"/>
        <end position="360"/>
    </location>
</feature>
<dbReference type="AlphaFoldDB" id="A0A917E0I1"/>
<feature type="transmembrane region" description="Helical" evidence="7">
    <location>
        <begin position="366"/>
        <end position="385"/>
    </location>
</feature>
<sequence length="489" mass="52495">MNSASMDSKPASVDLSGIKRGPIITALIIGAFVAILNETLLSNALPDLMREFGIELSTIQWLSTAYMLVIGVLVPVTALLQQWFTTRQMFLSAMILFLVGTLVCALSPTFGMLLVGRIIQAMGTGLLLPIMMNTILAIYPPEKRGGAMGLMGLVIMSAPAIGPTLSGVIIDSLDWRWLFYLVLPLSAFSIYFAAVYLKNVSDLTRPKVDILSILISTIGFGGIVYGFSKAGGGSWSDPEVYWTIIIGSVSLVLFVWRQLKMEEPLLDLRAFKFPMFTLVVILLLVLMMTMFSTLTLLPQFLQSVLLMTALKSGLVMMPGSILNGIMAPVSGVLFDKFGPRVLVVPGLVLVVGALGMFMGIDTDTSTSYIITSHIIMLVGISLVMMPAQTTGLNQLPRHLYPHGTAILNTLQQVAGAVGTALFISIMASGTKKYLSESSDPTAPAEAANGLVAGLQSAFLVGFIVALIALVLGFFLKRTKAPDEEEKQAA</sequence>
<comment type="caution">
    <text evidence="9">The sequence shown here is derived from an EMBL/GenBank/DDBJ whole genome shotgun (WGS) entry which is preliminary data.</text>
</comment>
<dbReference type="InterPro" id="IPR036259">
    <property type="entry name" value="MFS_trans_sf"/>
</dbReference>
<protein>
    <submittedName>
        <fullName evidence="9">Multidrug MFS transporter</fullName>
    </submittedName>
</protein>
<keyword evidence="3" id="KW-1003">Cell membrane</keyword>
<evidence type="ECO:0000256" key="2">
    <source>
        <dbReference type="ARBA" id="ARBA00022448"/>
    </source>
</evidence>
<dbReference type="InterPro" id="IPR011701">
    <property type="entry name" value="MFS"/>
</dbReference>
<evidence type="ECO:0000256" key="5">
    <source>
        <dbReference type="ARBA" id="ARBA00022989"/>
    </source>
</evidence>
<evidence type="ECO:0000259" key="8">
    <source>
        <dbReference type="PROSITE" id="PS50850"/>
    </source>
</evidence>
<feature type="domain" description="Major facilitator superfamily (MFS) profile" evidence="8">
    <location>
        <begin position="23"/>
        <end position="480"/>
    </location>
</feature>
<dbReference type="CDD" id="cd17503">
    <property type="entry name" value="MFS_LmrB_MDR_like"/>
    <property type="match status" value="1"/>
</dbReference>
<keyword evidence="6 7" id="KW-0472">Membrane</keyword>
<feature type="transmembrane region" description="Helical" evidence="7">
    <location>
        <begin position="61"/>
        <end position="80"/>
    </location>
</feature>
<feature type="transmembrane region" description="Helical" evidence="7">
    <location>
        <begin position="449"/>
        <end position="475"/>
    </location>
</feature>
<dbReference type="Pfam" id="PF07690">
    <property type="entry name" value="MFS_1"/>
    <property type="match status" value="1"/>
</dbReference>
<organism evidence="9 10">
    <name type="scientific">Paenibacillus nasutitermitis</name>
    <dbReference type="NCBI Taxonomy" id="1652958"/>
    <lineage>
        <taxon>Bacteria</taxon>
        <taxon>Bacillati</taxon>
        <taxon>Bacillota</taxon>
        <taxon>Bacilli</taxon>
        <taxon>Bacillales</taxon>
        <taxon>Paenibacillaceae</taxon>
        <taxon>Paenibacillus</taxon>
    </lineage>
</organism>
<reference evidence="9" key="2">
    <citation type="submission" date="2020-09" db="EMBL/GenBank/DDBJ databases">
        <authorList>
            <person name="Sun Q."/>
            <person name="Zhou Y."/>
        </authorList>
    </citation>
    <scope>NUCLEOTIDE SEQUENCE</scope>
    <source>
        <strain evidence="9">CGMCC 1.15178</strain>
    </source>
</reference>
<dbReference type="GO" id="GO:0005886">
    <property type="term" value="C:plasma membrane"/>
    <property type="evidence" value="ECO:0007669"/>
    <property type="project" value="UniProtKB-SubCell"/>
</dbReference>
<evidence type="ECO:0000313" key="9">
    <source>
        <dbReference type="EMBL" id="GGD84595.1"/>
    </source>
</evidence>
<feature type="transmembrane region" description="Helical" evidence="7">
    <location>
        <begin position="271"/>
        <end position="294"/>
    </location>
</feature>
<keyword evidence="2" id="KW-0813">Transport</keyword>
<gene>
    <name evidence="9" type="ORF">GCM10010911_48680</name>
</gene>
<keyword evidence="10" id="KW-1185">Reference proteome</keyword>
<feature type="transmembrane region" description="Helical" evidence="7">
    <location>
        <begin position="21"/>
        <end position="41"/>
    </location>
</feature>
<feature type="transmembrane region" description="Helical" evidence="7">
    <location>
        <begin position="118"/>
        <end position="139"/>
    </location>
</feature>
<accession>A0A917E0I1</accession>
<proteinExistence type="predicted"/>
<dbReference type="EMBL" id="BMHP01000003">
    <property type="protein sequence ID" value="GGD84595.1"/>
    <property type="molecule type" value="Genomic_DNA"/>
</dbReference>
<feature type="transmembrane region" description="Helical" evidence="7">
    <location>
        <begin position="209"/>
        <end position="228"/>
    </location>
</feature>
<evidence type="ECO:0000256" key="3">
    <source>
        <dbReference type="ARBA" id="ARBA00022475"/>
    </source>
</evidence>
<feature type="transmembrane region" description="Helical" evidence="7">
    <location>
        <begin position="406"/>
        <end position="429"/>
    </location>
</feature>
<feature type="transmembrane region" description="Helical" evidence="7">
    <location>
        <begin position="146"/>
        <end position="165"/>
    </location>
</feature>
<evidence type="ECO:0000313" key="10">
    <source>
        <dbReference type="Proteomes" id="UP000612456"/>
    </source>
</evidence>
<dbReference type="PANTHER" id="PTHR42718">
    <property type="entry name" value="MAJOR FACILITATOR SUPERFAMILY MULTIDRUG TRANSPORTER MFSC"/>
    <property type="match status" value="1"/>
</dbReference>
<dbReference type="PANTHER" id="PTHR42718:SF43">
    <property type="entry name" value="LINCOMYCIN RESISTANCE PROTEIN LMRB"/>
    <property type="match status" value="1"/>
</dbReference>
<feature type="transmembrane region" description="Helical" evidence="7">
    <location>
        <begin position="177"/>
        <end position="197"/>
    </location>
</feature>
<feature type="transmembrane region" description="Helical" evidence="7">
    <location>
        <begin position="240"/>
        <end position="259"/>
    </location>
</feature>